<organism evidence="2">
    <name type="scientific">Arundo donax</name>
    <name type="common">Giant reed</name>
    <name type="synonym">Donax arundinaceus</name>
    <dbReference type="NCBI Taxonomy" id="35708"/>
    <lineage>
        <taxon>Eukaryota</taxon>
        <taxon>Viridiplantae</taxon>
        <taxon>Streptophyta</taxon>
        <taxon>Embryophyta</taxon>
        <taxon>Tracheophyta</taxon>
        <taxon>Spermatophyta</taxon>
        <taxon>Magnoliopsida</taxon>
        <taxon>Liliopsida</taxon>
        <taxon>Poales</taxon>
        <taxon>Poaceae</taxon>
        <taxon>PACMAD clade</taxon>
        <taxon>Arundinoideae</taxon>
        <taxon>Arundineae</taxon>
        <taxon>Arundo</taxon>
    </lineage>
</organism>
<evidence type="ECO:0000313" key="2">
    <source>
        <dbReference type="EMBL" id="JAE21489.1"/>
    </source>
</evidence>
<sequence length="77" mass="7481">MGLLNRLPPLNHARSDPCAGCSSAARELEGVAAPAAAAGGEAGSASTEAETSSEKKSAAGMSARASPDAVISLQKTA</sequence>
<feature type="compositionally biased region" description="Low complexity" evidence="1">
    <location>
        <begin position="32"/>
        <end position="50"/>
    </location>
</feature>
<name>A0A0A9GDF2_ARUDO</name>
<dbReference type="AlphaFoldDB" id="A0A0A9GDF2"/>
<proteinExistence type="predicted"/>
<evidence type="ECO:0000256" key="1">
    <source>
        <dbReference type="SAM" id="MobiDB-lite"/>
    </source>
</evidence>
<feature type="region of interest" description="Disordered" evidence="1">
    <location>
        <begin position="32"/>
        <end position="77"/>
    </location>
</feature>
<accession>A0A0A9GDF2</accession>
<protein>
    <submittedName>
        <fullName evidence="2">Uncharacterized protein</fullName>
    </submittedName>
</protein>
<dbReference type="EMBL" id="GBRH01176407">
    <property type="protein sequence ID" value="JAE21489.1"/>
    <property type="molecule type" value="Transcribed_RNA"/>
</dbReference>
<reference evidence="2" key="1">
    <citation type="submission" date="2014-09" db="EMBL/GenBank/DDBJ databases">
        <authorList>
            <person name="Magalhaes I.L.F."/>
            <person name="Oliveira U."/>
            <person name="Santos F.R."/>
            <person name="Vidigal T.H.D.A."/>
            <person name="Brescovit A.D."/>
            <person name="Santos A.J."/>
        </authorList>
    </citation>
    <scope>NUCLEOTIDE SEQUENCE</scope>
    <source>
        <tissue evidence="2">Shoot tissue taken approximately 20 cm above the soil surface</tissue>
    </source>
</reference>
<feature type="region of interest" description="Disordered" evidence="1">
    <location>
        <begin position="1"/>
        <end position="20"/>
    </location>
</feature>
<reference evidence="2" key="2">
    <citation type="journal article" date="2015" name="Data Brief">
        <title>Shoot transcriptome of the giant reed, Arundo donax.</title>
        <authorList>
            <person name="Barrero R.A."/>
            <person name="Guerrero F.D."/>
            <person name="Moolhuijzen P."/>
            <person name="Goolsby J.A."/>
            <person name="Tidwell J."/>
            <person name="Bellgard S.E."/>
            <person name="Bellgard M.I."/>
        </authorList>
    </citation>
    <scope>NUCLEOTIDE SEQUENCE</scope>
    <source>
        <tissue evidence="2">Shoot tissue taken approximately 20 cm above the soil surface</tissue>
    </source>
</reference>